<dbReference type="Pfam" id="PF00155">
    <property type="entry name" value="Aminotran_1_2"/>
    <property type="match status" value="1"/>
</dbReference>
<proteinExistence type="inferred from homology"/>
<evidence type="ECO:0000256" key="2">
    <source>
        <dbReference type="ARBA" id="ARBA00007441"/>
    </source>
</evidence>
<dbReference type="EC" id="2.6.1.1" evidence="4"/>
<keyword evidence="8" id="KW-1133">Transmembrane helix</keyword>
<sequence length="148" mass="16974">MLKIKSSAMALSPGSYNERVGNLIFITQDPVTTSHVKSQVKLLIRQTWSNPPQHGARIVATILNNISLFNEWKTCVITMAQRIREMRQGLYERLRSLGTPGNWEHIINQVGMFSYTGLTLSTFMYLYLTMSYIYNNKIRNTAELSEPI</sequence>
<dbReference type="GO" id="GO:0006532">
    <property type="term" value="P:aspartate biosynthetic process"/>
    <property type="evidence" value="ECO:0007669"/>
    <property type="project" value="TreeGrafter"/>
</dbReference>
<dbReference type="InterPro" id="IPR000796">
    <property type="entry name" value="Asp_trans"/>
</dbReference>
<keyword evidence="8" id="KW-0812">Transmembrane</keyword>
<protein>
    <recommendedName>
        <fullName evidence="4">aspartate transaminase</fullName>
        <ecNumber evidence="4">2.6.1.1</ecNumber>
    </recommendedName>
</protein>
<comment type="similarity">
    <text evidence="2">Belongs to the class-I pyridoxal-phosphate-dependent aminotransferase family.</text>
</comment>
<feature type="domain" description="Aminotransferase class I/classII large" evidence="9">
    <location>
        <begin position="14"/>
        <end position="121"/>
    </location>
</feature>
<name>A0A094ZHZ6_SCHHA</name>
<evidence type="ECO:0000313" key="10">
    <source>
        <dbReference type="EMBL" id="KGB32499.1"/>
    </source>
</evidence>
<dbReference type="PANTHER" id="PTHR11879:SF55">
    <property type="entry name" value="GLUTAMATE OXALOACETATE TRANSAMINASE 1, ISOFORM B"/>
    <property type="match status" value="1"/>
</dbReference>
<keyword evidence="5 10" id="KW-0032">Aminotransferase</keyword>
<dbReference type="EMBL" id="KL250506">
    <property type="protein sequence ID" value="KGB32499.1"/>
    <property type="molecule type" value="Genomic_DNA"/>
</dbReference>
<evidence type="ECO:0000256" key="6">
    <source>
        <dbReference type="ARBA" id="ARBA00022679"/>
    </source>
</evidence>
<accession>A0A094ZHZ6</accession>
<dbReference type="GO" id="GO:0030170">
    <property type="term" value="F:pyridoxal phosphate binding"/>
    <property type="evidence" value="ECO:0007669"/>
    <property type="project" value="InterPro"/>
</dbReference>
<dbReference type="Gene3D" id="3.90.1150.10">
    <property type="entry name" value="Aspartate Aminotransferase, domain 1"/>
    <property type="match status" value="1"/>
</dbReference>
<keyword evidence="8" id="KW-0472">Membrane</keyword>
<dbReference type="Gene3D" id="3.40.640.10">
    <property type="entry name" value="Type I PLP-dependent aspartate aminotransferase-like (Major domain)"/>
    <property type="match status" value="1"/>
</dbReference>
<dbReference type="STRING" id="6185.A0A094ZHZ6"/>
<evidence type="ECO:0000256" key="1">
    <source>
        <dbReference type="ARBA" id="ARBA00001933"/>
    </source>
</evidence>
<evidence type="ECO:0000256" key="3">
    <source>
        <dbReference type="ARBA" id="ARBA00011738"/>
    </source>
</evidence>
<dbReference type="PRINTS" id="PR00799">
    <property type="entry name" value="TRANSAMINASE"/>
</dbReference>
<gene>
    <name evidence="10" type="ORF">MS3_00655</name>
</gene>
<dbReference type="InterPro" id="IPR004839">
    <property type="entry name" value="Aminotransferase_I/II_large"/>
</dbReference>
<organism evidence="10">
    <name type="scientific">Schistosoma haematobium</name>
    <name type="common">Blood fluke</name>
    <dbReference type="NCBI Taxonomy" id="6185"/>
    <lineage>
        <taxon>Eukaryota</taxon>
        <taxon>Metazoa</taxon>
        <taxon>Spiralia</taxon>
        <taxon>Lophotrochozoa</taxon>
        <taxon>Platyhelminthes</taxon>
        <taxon>Trematoda</taxon>
        <taxon>Digenea</taxon>
        <taxon>Strigeidida</taxon>
        <taxon>Schistosomatoidea</taxon>
        <taxon>Schistosomatidae</taxon>
        <taxon>Schistosoma</taxon>
    </lineage>
</organism>
<dbReference type="GO" id="GO:0004069">
    <property type="term" value="F:L-aspartate:2-oxoglutarate aminotransferase activity"/>
    <property type="evidence" value="ECO:0007669"/>
    <property type="project" value="UniProtKB-EC"/>
</dbReference>
<feature type="transmembrane region" description="Helical" evidence="8">
    <location>
        <begin position="112"/>
        <end position="134"/>
    </location>
</feature>
<dbReference type="InterPro" id="IPR015421">
    <property type="entry name" value="PyrdxlP-dep_Trfase_major"/>
</dbReference>
<reference evidence="10" key="1">
    <citation type="journal article" date="2012" name="Nat. Genet.">
        <title>Whole-genome sequence of Schistosoma haematobium.</title>
        <authorList>
            <person name="Young N.D."/>
            <person name="Jex A.R."/>
            <person name="Li B."/>
            <person name="Liu S."/>
            <person name="Yang L."/>
            <person name="Xiong Z."/>
            <person name="Li Y."/>
            <person name="Cantacessi C."/>
            <person name="Hall R.S."/>
            <person name="Xu X."/>
            <person name="Chen F."/>
            <person name="Wu X."/>
            <person name="Zerlotini A."/>
            <person name="Oliveira G."/>
            <person name="Hofmann A."/>
            <person name="Zhang G."/>
            <person name="Fang X."/>
            <person name="Kang Y."/>
            <person name="Campbell B.E."/>
            <person name="Loukas A."/>
            <person name="Ranganathan S."/>
            <person name="Rollinson D."/>
            <person name="Rinaldi G."/>
            <person name="Brindley P.J."/>
            <person name="Yang H."/>
            <person name="Wang J."/>
            <person name="Wang J."/>
            <person name="Gasser R.B."/>
        </authorList>
    </citation>
    <scope>NUCLEOTIDE SEQUENCE [LARGE SCALE GENOMIC DNA]</scope>
</reference>
<dbReference type="SUPFAM" id="SSF53383">
    <property type="entry name" value="PLP-dependent transferases"/>
    <property type="match status" value="1"/>
</dbReference>
<dbReference type="PANTHER" id="PTHR11879">
    <property type="entry name" value="ASPARTATE AMINOTRANSFERASE"/>
    <property type="match status" value="1"/>
</dbReference>
<evidence type="ECO:0000256" key="8">
    <source>
        <dbReference type="SAM" id="Phobius"/>
    </source>
</evidence>
<comment type="cofactor">
    <cofactor evidence="1">
        <name>pyridoxal 5'-phosphate</name>
        <dbReference type="ChEBI" id="CHEBI:597326"/>
    </cofactor>
</comment>
<dbReference type="GO" id="GO:0005829">
    <property type="term" value="C:cytosol"/>
    <property type="evidence" value="ECO:0007669"/>
    <property type="project" value="TreeGrafter"/>
</dbReference>
<dbReference type="InterPro" id="IPR015424">
    <property type="entry name" value="PyrdxlP-dep_Trfase"/>
</dbReference>
<keyword evidence="7" id="KW-0663">Pyridoxal phosphate</keyword>
<dbReference type="InterPro" id="IPR015422">
    <property type="entry name" value="PyrdxlP-dep_Trfase_small"/>
</dbReference>
<evidence type="ECO:0000256" key="5">
    <source>
        <dbReference type="ARBA" id="ARBA00022576"/>
    </source>
</evidence>
<comment type="subunit">
    <text evidence="3">Homodimer.</text>
</comment>
<dbReference type="AlphaFoldDB" id="A0A094ZHZ6"/>
<evidence type="ECO:0000256" key="4">
    <source>
        <dbReference type="ARBA" id="ARBA00012753"/>
    </source>
</evidence>
<evidence type="ECO:0000259" key="9">
    <source>
        <dbReference type="Pfam" id="PF00155"/>
    </source>
</evidence>
<keyword evidence="6 10" id="KW-0808">Transferase</keyword>
<evidence type="ECO:0000256" key="7">
    <source>
        <dbReference type="ARBA" id="ARBA00022898"/>
    </source>
</evidence>